<keyword evidence="9" id="KW-0408">Iron</keyword>
<accession>R8BBS8</accession>
<evidence type="ECO:0000256" key="8">
    <source>
        <dbReference type="ARBA" id="ARBA00023288"/>
    </source>
</evidence>
<evidence type="ECO:0000256" key="5">
    <source>
        <dbReference type="ARBA" id="ARBA00022622"/>
    </source>
</evidence>
<keyword evidence="5" id="KW-0336">GPI-anchor</keyword>
<keyword evidence="8" id="KW-0449">Lipoprotein</keyword>
<dbReference type="EMBL" id="KB933322">
    <property type="protein sequence ID" value="EON96737.1"/>
    <property type="molecule type" value="Genomic_DNA"/>
</dbReference>
<reference evidence="13" key="1">
    <citation type="journal article" date="2013" name="Genome Announc.">
        <title>Draft genome sequence of the ascomycete Phaeoacremonium aleophilum strain UCR-PA7, a causal agent of the esca disease complex in grapevines.</title>
        <authorList>
            <person name="Blanco-Ulate B."/>
            <person name="Rolshausen P."/>
            <person name="Cantu D."/>
        </authorList>
    </citation>
    <scope>NUCLEOTIDE SEQUENCE [LARGE SCALE GENOMIC DNA]</scope>
    <source>
        <strain evidence="13">UCR-PA7</strain>
    </source>
</reference>
<evidence type="ECO:0000256" key="4">
    <source>
        <dbReference type="ARBA" id="ARBA00022525"/>
    </source>
</evidence>
<feature type="signal peptide" evidence="10">
    <location>
        <begin position="1"/>
        <end position="15"/>
    </location>
</feature>
<evidence type="ECO:0000256" key="7">
    <source>
        <dbReference type="ARBA" id="ARBA00023157"/>
    </source>
</evidence>
<dbReference type="InterPro" id="IPR008427">
    <property type="entry name" value="Extracellular_membr_CFEM_dom"/>
</dbReference>
<name>R8BBS8_PHAM7</name>
<keyword evidence="4" id="KW-0964">Secreted</keyword>
<protein>
    <recommendedName>
        <fullName evidence="11">CFEM domain-containing protein</fullName>
    </recommendedName>
</protein>
<dbReference type="OrthoDB" id="5596743at2759"/>
<dbReference type="GeneID" id="19328556"/>
<dbReference type="eggNOG" id="ENOG502T4D7">
    <property type="taxonomic scope" value="Eukaryota"/>
</dbReference>
<dbReference type="GO" id="GO:0005576">
    <property type="term" value="C:extracellular region"/>
    <property type="evidence" value="ECO:0007669"/>
    <property type="project" value="UniProtKB-SubCell"/>
</dbReference>
<dbReference type="KEGG" id="tmn:UCRPA7_7769"/>
<evidence type="ECO:0000256" key="9">
    <source>
        <dbReference type="PROSITE-ProRule" id="PRU01356"/>
    </source>
</evidence>
<evidence type="ECO:0000256" key="6">
    <source>
        <dbReference type="ARBA" id="ARBA00022729"/>
    </source>
</evidence>
<feature type="binding site" description="axial binding residue" evidence="9">
    <location>
        <position position="174"/>
    </location>
    <ligand>
        <name>heme</name>
        <dbReference type="ChEBI" id="CHEBI:30413"/>
    </ligand>
    <ligandPart>
        <name>Fe</name>
        <dbReference type="ChEBI" id="CHEBI:18248"/>
    </ligandPart>
</feature>
<evidence type="ECO:0000313" key="12">
    <source>
        <dbReference type="EMBL" id="EON96737.1"/>
    </source>
</evidence>
<dbReference type="GO" id="GO:0046872">
    <property type="term" value="F:metal ion binding"/>
    <property type="evidence" value="ECO:0007669"/>
    <property type="project" value="UniProtKB-UniRule"/>
</dbReference>
<evidence type="ECO:0000256" key="3">
    <source>
        <dbReference type="ARBA" id="ARBA00010031"/>
    </source>
</evidence>
<sequence>MKASIILSLASLALGSVIEQRACPGNNCNRQVTGTRAGLPDLASRSADCSSFIRLTVTPTPRTRTVTTFIPEPTGCSGDEIVARAIDVRQVTVTASAIPTYASSCDDGSEYSSACSCLGVTTANATTVRAPRVTSTVTSVATACASRAIAAVPTCAYDCFLELYPSYGCGGLDDLPCQCANFETLGTEVTPCVVAACSHADVELIFPAAQMGCDCYSVANPSPTAV</sequence>
<evidence type="ECO:0000256" key="1">
    <source>
        <dbReference type="ARBA" id="ARBA00004589"/>
    </source>
</evidence>
<keyword evidence="9" id="KW-0479">Metal-binding</keyword>
<organism evidence="12 13">
    <name type="scientific">Phaeoacremonium minimum (strain UCR-PA7)</name>
    <name type="common">Esca disease fungus</name>
    <name type="synonym">Togninia minima</name>
    <dbReference type="NCBI Taxonomy" id="1286976"/>
    <lineage>
        <taxon>Eukaryota</taxon>
        <taxon>Fungi</taxon>
        <taxon>Dikarya</taxon>
        <taxon>Ascomycota</taxon>
        <taxon>Pezizomycotina</taxon>
        <taxon>Sordariomycetes</taxon>
        <taxon>Sordariomycetidae</taxon>
        <taxon>Togniniales</taxon>
        <taxon>Togniniaceae</taxon>
        <taxon>Phaeoacremonium</taxon>
    </lineage>
</organism>
<keyword evidence="6 10" id="KW-0732">Signal</keyword>
<gene>
    <name evidence="12" type="ORF">UCRPA7_7769</name>
</gene>
<dbReference type="AlphaFoldDB" id="R8BBS8"/>
<comment type="subcellular location">
    <subcellularLocation>
        <location evidence="1">Membrane</location>
        <topology evidence="1">Lipid-anchor</topology>
        <topology evidence="1">GPI-anchor</topology>
    </subcellularLocation>
    <subcellularLocation>
        <location evidence="2">Secreted</location>
    </subcellularLocation>
</comment>
<keyword evidence="13" id="KW-1185">Reference proteome</keyword>
<feature type="domain" description="CFEM" evidence="11">
    <location>
        <begin position="127"/>
        <end position="226"/>
    </location>
</feature>
<feature type="chain" id="PRO_5012045403" description="CFEM domain-containing protein" evidence="10">
    <location>
        <begin position="16"/>
        <end position="226"/>
    </location>
</feature>
<comment type="similarity">
    <text evidence="3">Belongs to the RBT5 family.</text>
</comment>
<evidence type="ECO:0000259" key="11">
    <source>
        <dbReference type="PROSITE" id="PS52012"/>
    </source>
</evidence>
<dbReference type="RefSeq" id="XP_007918487.1">
    <property type="nucleotide sequence ID" value="XM_007920296.1"/>
</dbReference>
<dbReference type="Proteomes" id="UP000014074">
    <property type="component" value="Unassembled WGS sequence"/>
</dbReference>
<keyword evidence="9" id="KW-0349">Heme</keyword>
<dbReference type="HOGENOM" id="CLU_1225516_0_0_1"/>
<keyword evidence="5" id="KW-0472">Membrane</keyword>
<dbReference type="GO" id="GO:0098552">
    <property type="term" value="C:side of membrane"/>
    <property type="evidence" value="ECO:0007669"/>
    <property type="project" value="UniProtKB-KW"/>
</dbReference>
<evidence type="ECO:0000313" key="13">
    <source>
        <dbReference type="Proteomes" id="UP000014074"/>
    </source>
</evidence>
<keyword evidence="7" id="KW-1015">Disulfide bond</keyword>
<dbReference type="PROSITE" id="PS52012">
    <property type="entry name" value="CFEM"/>
    <property type="match status" value="1"/>
</dbReference>
<dbReference type="SMART" id="SM00747">
    <property type="entry name" value="CFEM"/>
    <property type="match status" value="1"/>
</dbReference>
<evidence type="ECO:0000256" key="2">
    <source>
        <dbReference type="ARBA" id="ARBA00004613"/>
    </source>
</evidence>
<comment type="caution">
    <text evidence="9">Lacks conserved residue(s) required for the propagation of feature annotation.</text>
</comment>
<dbReference type="Pfam" id="PF05730">
    <property type="entry name" value="CFEM"/>
    <property type="match status" value="1"/>
</dbReference>
<evidence type="ECO:0000256" key="10">
    <source>
        <dbReference type="SAM" id="SignalP"/>
    </source>
</evidence>
<proteinExistence type="inferred from homology"/>
<keyword evidence="5" id="KW-0325">Glycoprotein</keyword>